<reference evidence="1" key="2">
    <citation type="journal article" date="2021" name="Microbiome">
        <title>Successional dynamics and alternative stable states in a saline activated sludge microbial community over 9 years.</title>
        <authorList>
            <person name="Wang Y."/>
            <person name="Ye J."/>
            <person name="Ju F."/>
            <person name="Liu L."/>
            <person name="Boyd J.A."/>
            <person name="Deng Y."/>
            <person name="Parks D.H."/>
            <person name="Jiang X."/>
            <person name="Yin X."/>
            <person name="Woodcroft B.J."/>
            <person name="Tyson G.W."/>
            <person name="Hugenholtz P."/>
            <person name="Polz M.F."/>
            <person name="Zhang T."/>
        </authorList>
    </citation>
    <scope>NUCLEOTIDE SEQUENCE</scope>
    <source>
        <strain evidence="1">HKST-UBA02</strain>
    </source>
</reference>
<evidence type="ECO:0000313" key="2">
    <source>
        <dbReference type="Proteomes" id="UP000739538"/>
    </source>
</evidence>
<dbReference type="PANTHER" id="PTHR36456:SF1">
    <property type="entry name" value="UPF0232 PROTEIN SCO3875"/>
    <property type="match status" value="1"/>
</dbReference>
<organism evidence="1 2">
    <name type="scientific">Eiseniibacteriota bacterium</name>
    <dbReference type="NCBI Taxonomy" id="2212470"/>
    <lineage>
        <taxon>Bacteria</taxon>
        <taxon>Candidatus Eiseniibacteriota</taxon>
    </lineage>
</organism>
<name>A0A956NLG5_UNCEI</name>
<dbReference type="Proteomes" id="UP000739538">
    <property type="component" value="Unassembled WGS sequence"/>
</dbReference>
<dbReference type="Pfam" id="PF05258">
    <property type="entry name" value="DciA"/>
    <property type="match status" value="1"/>
</dbReference>
<dbReference type="AlphaFoldDB" id="A0A956NLG5"/>
<comment type="caution">
    <text evidence="1">The sequence shown here is derived from an EMBL/GenBank/DDBJ whole genome shotgun (WGS) entry which is preliminary data.</text>
</comment>
<reference evidence="1" key="1">
    <citation type="submission" date="2020-04" db="EMBL/GenBank/DDBJ databases">
        <authorList>
            <person name="Zhang T."/>
        </authorList>
    </citation>
    <scope>NUCLEOTIDE SEQUENCE</scope>
    <source>
        <strain evidence="1">HKST-UBA02</strain>
    </source>
</reference>
<proteinExistence type="predicted"/>
<protein>
    <submittedName>
        <fullName evidence="1">DUF721 domain-containing protein</fullName>
    </submittedName>
</protein>
<sequence>MQHILPILEGILARNGLKDGLVDYEIHARWSEIVGDLSSKTHPLRVQGDVLWVYVSNPTLLQHMSFFAPRIVRKIRELVPETHVRRLKFTSRGDRDR</sequence>
<accession>A0A956NLG5</accession>
<evidence type="ECO:0000313" key="1">
    <source>
        <dbReference type="EMBL" id="MCA9759314.1"/>
    </source>
</evidence>
<dbReference type="PANTHER" id="PTHR36456">
    <property type="entry name" value="UPF0232 PROTEIN SCO3875"/>
    <property type="match status" value="1"/>
</dbReference>
<dbReference type="EMBL" id="JAGQHS010000310">
    <property type="protein sequence ID" value="MCA9759314.1"/>
    <property type="molecule type" value="Genomic_DNA"/>
</dbReference>
<gene>
    <name evidence="1" type="ORF">KDA27_26210</name>
</gene>
<dbReference type="InterPro" id="IPR007922">
    <property type="entry name" value="DciA-like"/>
</dbReference>